<dbReference type="OMA" id="MNESICG"/>
<feature type="transmembrane region" description="Helical" evidence="7">
    <location>
        <begin position="524"/>
        <end position="544"/>
    </location>
</feature>
<dbReference type="AlphaFoldDB" id="A0A0N1IMM8"/>
<feature type="transmembrane region" description="Helical" evidence="7">
    <location>
        <begin position="75"/>
        <end position="96"/>
    </location>
</feature>
<reference evidence="8 9" key="1">
    <citation type="journal article" date="2015" name="PLoS Pathog.">
        <title>Leptomonas seymouri: Adaptations to the Dixenous Life Cycle Analyzed by Genome Sequencing, Transcriptome Profiling and Co-infection with Leishmania donovani.</title>
        <authorList>
            <person name="Kraeva N."/>
            <person name="Butenko A."/>
            <person name="Hlavacova J."/>
            <person name="Kostygov A."/>
            <person name="Myskova J."/>
            <person name="Grybchuk D."/>
            <person name="Lestinova T."/>
            <person name="Votypka J."/>
            <person name="Volf P."/>
            <person name="Opperdoes F."/>
            <person name="Flegontov P."/>
            <person name="Lukes J."/>
            <person name="Yurchenko V."/>
        </authorList>
    </citation>
    <scope>NUCLEOTIDE SEQUENCE [LARGE SCALE GENOMIC DNA]</scope>
    <source>
        <strain evidence="8 9">ATCC 30220</strain>
    </source>
</reference>
<dbReference type="Proteomes" id="UP000038009">
    <property type="component" value="Unassembled WGS sequence"/>
</dbReference>
<dbReference type="GO" id="GO:0016020">
    <property type="term" value="C:membrane"/>
    <property type="evidence" value="ECO:0007669"/>
    <property type="project" value="UniProtKB-SubCell"/>
</dbReference>
<dbReference type="PRINTS" id="PR01035">
    <property type="entry name" value="TCRTETA"/>
</dbReference>
<keyword evidence="3 7" id="KW-0812">Transmembrane</keyword>
<feature type="transmembrane region" description="Helical" evidence="7">
    <location>
        <begin position="550"/>
        <end position="571"/>
    </location>
</feature>
<feature type="transmembrane region" description="Helical" evidence="7">
    <location>
        <begin position="108"/>
        <end position="130"/>
    </location>
</feature>
<keyword evidence="5 7" id="KW-0472">Membrane</keyword>
<dbReference type="EMBL" id="LJSK01000008">
    <property type="protein sequence ID" value="KPI90228.1"/>
    <property type="molecule type" value="Genomic_DNA"/>
</dbReference>
<dbReference type="SUPFAM" id="SSF103473">
    <property type="entry name" value="MFS general substrate transporter"/>
    <property type="match status" value="1"/>
</dbReference>
<evidence type="ECO:0000256" key="1">
    <source>
        <dbReference type="ARBA" id="ARBA00004141"/>
    </source>
</evidence>
<dbReference type="GO" id="GO:0022857">
    <property type="term" value="F:transmembrane transporter activity"/>
    <property type="evidence" value="ECO:0007669"/>
    <property type="project" value="InterPro"/>
</dbReference>
<keyword evidence="4 7" id="KW-1133">Transmembrane helix</keyword>
<feature type="compositionally biased region" description="Basic and acidic residues" evidence="6">
    <location>
        <begin position="289"/>
        <end position="310"/>
    </location>
</feature>
<dbReference type="PANTHER" id="PTHR23504:SF15">
    <property type="entry name" value="MAJOR FACILITATOR SUPERFAMILY (MFS) PROFILE DOMAIN-CONTAINING PROTEIN"/>
    <property type="match status" value="1"/>
</dbReference>
<dbReference type="CDD" id="cd17330">
    <property type="entry name" value="MFS_SLC46_TetA_like"/>
    <property type="match status" value="1"/>
</dbReference>
<feature type="transmembrane region" description="Helical" evidence="7">
    <location>
        <begin position="42"/>
        <end position="63"/>
    </location>
</feature>
<feature type="region of interest" description="Disordered" evidence="6">
    <location>
        <begin position="403"/>
        <end position="434"/>
    </location>
</feature>
<dbReference type="InterPro" id="IPR036259">
    <property type="entry name" value="MFS_trans_sf"/>
</dbReference>
<evidence type="ECO:0000313" key="8">
    <source>
        <dbReference type="EMBL" id="KPI90228.1"/>
    </source>
</evidence>
<feature type="region of interest" description="Disordered" evidence="6">
    <location>
        <begin position="271"/>
        <end position="320"/>
    </location>
</feature>
<evidence type="ECO:0000256" key="4">
    <source>
        <dbReference type="ARBA" id="ARBA00022989"/>
    </source>
</evidence>
<keyword evidence="2" id="KW-0813">Transport</keyword>
<feature type="transmembrane region" description="Helical" evidence="7">
    <location>
        <begin position="207"/>
        <end position="233"/>
    </location>
</feature>
<name>A0A0N1IMM8_LEPSE</name>
<dbReference type="Pfam" id="PF07690">
    <property type="entry name" value="MFS_1"/>
    <property type="match status" value="1"/>
</dbReference>
<dbReference type="InterPro" id="IPR001958">
    <property type="entry name" value="Tet-R_TetA/multi-R_MdtG-like"/>
</dbReference>
<dbReference type="OrthoDB" id="419616at2759"/>
<keyword evidence="9" id="KW-1185">Reference proteome</keyword>
<sequence>MPPHREDGQVALSSGAPAAPPQRERKAKVTPLPLSQMISMTIIIMNESICGTMLMPFIGPFVAFLRGVPINEAGYYSGALVSVFMLGQVVSSKTWGRISDKYGRRFPLISGLFTSGLMMLGFGLSTNVWMCSVFRFFQGLFNGNVLVAKTMMADITDKTNQAGGFSFMSVCSAFGFLIGPALGGLLYDPANSEKLAWVGFDKHGFFATHPAFFASLVVFIYTNIGMLVCTFLVKESNPHAQPLPAFIRLVYPCMWYNAEPFVLPPIQYEDEDEAEGGSTAESGGNPKSAEGRSSSEEGMLPRKDPREGDGRATNSPLDNSFVGAAPFYTVDKEDARQVDKGEQEELVVVSVMRSPRTRHTFPCHSNRCVSSRWSRRSSLISGKSLYDDEGDLYGVQERAARLSGDDMSGCEDTEADALSTTHQGSESTEDSAESSEEVVKKFGYREAFARSYTRFMLSQYMVLSATDMVARDCFPLWAVATTSAGGLGLTSSQVGYILLANSAPCFIANLLFRIVERYFTNKMGLLRVGVVGAGTVVLLLPFNSYLNSSFLMYTFVFVCTGGRQLFCSWCYSLNTMLTARSAPTGHVGSIMGINQSCGALVRGIVPLVSAPMFAWSISGDHIYPFNHAMVFFISALMFYWCWWRSYNIRTDVDGNLQMLR</sequence>
<dbReference type="VEuPathDB" id="TriTrypDB:Lsey_0008_0150"/>
<evidence type="ECO:0000256" key="3">
    <source>
        <dbReference type="ARBA" id="ARBA00022692"/>
    </source>
</evidence>
<dbReference type="PANTHER" id="PTHR23504">
    <property type="entry name" value="MAJOR FACILITATOR SUPERFAMILY DOMAIN-CONTAINING PROTEIN 10"/>
    <property type="match status" value="1"/>
</dbReference>
<feature type="region of interest" description="Disordered" evidence="6">
    <location>
        <begin position="1"/>
        <end position="28"/>
    </location>
</feature>
<feature type="transmembrane region" description="Helical" evidence="7">
    <location>
        <begin position="599"/>
        <end position="617"/>
    </location>
</feature>
<accession>A0A0N1IMM8</accession>
<feature type="transmembrane region" description="Helical" evidence="7">
    <location>
        <begin position="165"/>
        <end position="187"/>
    </location>
</feature>
<comment type="subcellular location">
    <subcellularLocation>
        <location evidence="1">Membrane</location>
        <topology evidence="1">Multi-pass membrane protein</topology>
    </subcellularLocation>
</comment>
<organism evidence="8 9">
    <name type="scientific">Leptomonas seymouri</name>
    <dbReference type="NCBI Taxonomy" id="5684"/>
    <lineage>
        <taxon>Eukaryota</taxon>
        <taxon>Discoba</taxon>
        <taxon>Euglenozoa</taxon>
        <taxon>Kinetoplastea</taxon>
        <taxon>Metakinetoplastina</taxon>
        <taxon>Trypanosomatida</taxon>
        <taxon>Trypanosomatidae</taxon>
        <taxon>Leishmaniinae</taxon>
        <taxon>Leptomonas</taxon>
    </lineage>
</organism>
<comment type="caution">
    <text evidence="8">The sequence shown here is derived from an EMBL/GenBank/DDBJ whole genome shotgun (WGS) entry which is preliminary data.</text>
</comment>
<protein>
    <submittedName>
        <fullName evidence="8">Putative transporter</fullName>
    </submittedName>
</protein>
<dbReference type="Gene3D" id="1.20.1250.20">
    <property type="entry name" value="MFS general substrate transporter like domains"/>
    <property type="match status" value="2"/>
</dbReference>
<gene>
    <name evidence="8" type="ORF">ABL78_0610</name>
</gene>
<proteinExistence type="predicted"/>
<dbReference type="InterPro" id="IPR011701">
    <property type="entry name" value="MFS"/>
</dbReference>
<evidence type="ECO:0000256" key="2">
    <source>
        <dbReference type="ARBA" id="ARBA00022448"/>
    </source>
</evidence>
<evidence type="ECO:0000256" key="5">
    <source>
        <dbReference type="ARBA" id="ARBA00023136"/>
    </source>
</evidence>
<evidence type="ECO:0000256" key="7">
    <source>
        <dbReference type="SAM" id="Phobius"/>
    </source>
</evidence>
<evidence type="ECO:0000256" key="6">
    <source>
        <dbReference type="SAM" id="MobiDB-lite"/>
    </source>
</evidence>
<feature type="transmembrane region" description="Helical" evidence="7">
    <location>
        <begin position="623"/>
        <end position="642"/>
    </location>
</feature>
<evidence type="ECO:0000313" key="9">
    <source>
        <dbReference type="Proteomes" id="UP000038009"/>
    </source>
</evidence>